<accession>A0AAV8RCG6</accession>
<feature type="region of interest" description="Disordered" evidence="2">
    <location>
        <begin position="64"/>
        <end position="94"/>
    </location>
</feature>
<dbReference type="Proteomes" id="UP001222027">
    <property type="component" value="Unassembled WGS sequence"/>
</dbReference>
<comment type="caution">
    <text evidence="3">The sequence shown here is derived from an EMBL/GenBank/DDBJ whole genome shotgun (WGS) entry which is preliminary data.</text>
</comment>
<feature type="compositionally biased region" description="Basic and acidic residues" evidence="2">
    <location>
        <begin position="64"/>
        <end position="86"/>
    </location>
</feature>
<reference evidence="3 4" key="1">
    <citation type="submission" date="2022-12" db="EMBL/GenBank/DDBJ databases">
        <title>Chromosome-scale assembly of the Ensete ventricosum genome.</title>
        <authorList>
            <person name="Dussert Y."/>
            <person name="Stocks J."/>
            <person name="Wendawek A."/>
            <person name="Woldeyes F."/>
            <person name="Nichols R.A."/>
            <person name="Borrell J.S."/>
        </authorList>
    </citation>
    <scope>NUCLEOTIDE SEQUENCE [LARGE SCALE GENOMIC DNA]</scope>
    <source>
        <strain evidence="4">cv. Maze</strain>
        <tissue evidence="3">Seeds</tissue>
    </source>
</reference>
<keyword evidence="1" id="KW-0175">Coiled coil</keyword>
<dbReference type="AlphaFoldDB" id="A0AAV8RCG6"/>
<protein>
    <submittedName>
        <fullName evidence="3">Uncharacterized protein</fullName>
    </submittedName>
</protein>
<evidence type="ECO:0000256" key="1">
    <source>
        <dbReference type="SAM" id="Coils"/>
    </source>
</evidence>
<gene>
    <name evidence="3" type="ORF">OPV22_010037</name>
</gene>
<name>A0AAV8RCG6_ENSVE</name>
<keyword evidence="4" id="KW-1185">Reference proteome</keyword>
<sequence length="131" mass="15141">MLSINRVRSEGWSRFREAVCLPEEKIKKGCYLVHSLIFLSLGLRLALDFAKALENFLQMADDMDEKRHAKEPEKEKQKKIKDKNGDSEEMTTDTAKLRMKLEKLDAKIDALKAKKEEVIKQLFELEGTANN</sequence>
<feature type="coiled-coil region" evidence="1">
    <location>
        <begin position="94"/>
        <end position="128"/>
    </location>
</feature>
<evidence type="ECO:0000256" key="2">
    <source>
        <dbReference type="SAM" id="MobiDB-lite"/>
    </source>
</evidence>
<proteinExistence type="predicted"/>
<organism evidence="3 4">
    <name type="scientific">Ensete ventricosum</name>
    <name type="common">Abyssinian banana</name>
    <name type="synonym">Musa ensete</name>
    <dbReference type="NCBI Taxonomy" id="4639"/>
    <lineage>
        <taxon>Eukaryota</taxon>
        <taxon>Viridiplantae</taxon>
        <taxon>Streptophyta</taxon>
        <taxon>Embryophyta</taxon>
        <taxon>Tracheophyta</taxon>
        <taxon>Spermatophyta</taxon>
        <taxon>Magnoliopsida</taxon>
        <taxon>Liliopsida</taxon>
        <taxon>Zingiberales</taxon>
        <taxon>Musaceae</taxon>
        <taxon>Ensete</taxon>
    </lineage>
</organism>
<evidence type="ECO:0000313" key="3">
    <source>
        <dbReference type="EMBL" id="KAJ8499485.1"/>
    </source>
</evidence>
<dbReference type="EMBL" id="JAQQAF010000003">
    <property type="protein sequence ID" value="KAJ8499485.1"/>
    <property type="molecule type" value="Genomic_DNA"/>
</dbReference>
<evidence type="ECO:0000313" key="4">
    <source>
        <dbReference type="Proteomes" id="UP001222027"/>
    </source>
</evidence>